<protein>
    <recommendedName>
        <fullName evidence="5">WDR59/RTC1-like RING zinc finger domain-containing protein</fullName>
    </recommendedName>
</protein>
<dbReference type="GO" id="GO:0034198">
    <property type="term" value="P:cellular response to amino acid starvation"/>
    <property type="evidence" value="ECO:0007669"/>
    <property type="project" value="TreeGrafter"/>
</dbReference>
<evidence type="ECO:0000256" key="1">
    <source>
        <dbReference type="ARBA" id="ARBA00022574"/>
    </source>
</evidence>
<feature type="compositionally biased region" description="Low complexity" evidence="4">
    <location>
        <begin position="734"/>
        <end position="745"/>
    </location>
</feature>
<dbReference type="SUPFAM" id="SSF50978">
    <property type="entry name" value="WD40 repeat-like"/>
    <property type="match status" value="1"/>
</dbReference>
<evidence type="ECO:0000256" key="3">
    <source>
        <dbReference type="PROSITE-ProRule" id="PRU00221"/>
    </source>
</evidence>
<dbReference type="Gene3D" id="2.130.10.10">
    <property type="entry name" value="YVTN repeat-like/Quinoprotein amine dehydrogenase"/>
    <property type="match status" value="1"/>
</dbReference>
<dbReference type="OrthoDB" id="311712at2759"/>
<feature type="repeat" description="WD" evidence="3">
    <location>
        <begin position="200"/>
        <end position="242"/>
    </location>
</feature>
<dbReference type="InterPro" id="IPR001680">
    <property type="entry name" value="WD40_rpt"/>
</dbReference>
<evidence type="ECO:0000259" key="5">
    <source>
        <dbReference type="Pfam" id="PF17120"/>
    </source>
</evidence>
<evidence type="ECO:0000256" key="4">
    <source>
        <dbReference type="SAM" id="MobiDB-lite"/>
    </source>
</evidence>
<feature type="region of interest" description="Disordered" evidence="4">
    <location>
        <begin position="1000"/>
        <end position="1060"/>
    </location>
</feature>
<dbReference type="PANTHER" id="PTHR46170">
    <property type="entry name" value="GATOR COMPLEX PROTEIN WDR59"/>
    <property type="match status" value="1"/>
</dbReference>
<proteinExistence type="predicted"/>
<organism evidence="6 7">
    <name type="scientific">Imshaugia aleurites</name>
    <dbReference type="NCBI Taxonomy" id="172621"/>
    <lineage>
        <taxon>Eukaryota</taxon>
        <taxon>Fungi</taxon>
        <taxon>Dikarya</taxon>
        <taxon>Ascomycota</taxon>
        <taxon>Pezizomycotina</taxon>
        <taxon>Lecanoromycetes</taxon>
        <taxon>OSLEUM clade</taxon>
        <taxon>Lecanoromycetidae</taxon>
        <taxon>Lecanorales</taxon>
        <taxon>Lecanorineae</taxon>
        <taxon>Parmeliaceae</taxon>
        <taxon>Imshaugia</taxon>
    </lineage>
</organism>
<name>A0A8H3ETP2_9LECA</name>
<dbReference type="GO" id="GO:0035859">
    <property type="term" value="C:Seh1-associated complex"/>
    <property type="evidence" value="ECO:0007669"/>
    <property type="project" value="TreeGrafter"/>
</dbReference>
<keyword evidence="1 3" id="KW-0853">WD repeat</keyword>
<dbReference type="PANTHER" id="PTHR46170:SF1">
    <property type="entry name" value="GATOR COMPLEX PROTEIN WDR59"/>
    <property type="match status" value="1"/>
</dbReference>
<evidence type="ECO:0000256" key="2">
    <source>
        <dbReference type="ARBA" id="ARBA00022737"/>
    </source>
</evidence>
<dbReference type="EMBL" id="CAJPDT010000008">
    <property type="protein sequence ID" value="CAF9911234.1"/>
    <property type="molecule type" value="Genomic_DNA"/>
</dbReference>
<feature type="domain" description="WDR59/RTC1-like RING zinc finger" evidence="5">
    <location>
        <begin position="1280"/>
        <end position="1328"/>
    </location>
</feature>
<dbReference type="Pfam" id="PF00400">
    <property type="entry name" value="WD40"/>
    <property type="match status" value="3"/>
</dbReference>
<feature type="region of interest" description="Disordered" evidence="4">
    <location>
        <begin position="373"/>
        <end position="402"/>
    </location>
</feature>
<comment type="caution">
    <text evidence="6">The sequence shown here is derived from an EMBL/GenBank/DDBJ whole genome shotgun (WGS) entry which is preliminary data.</text>
</comment>
<evidence type="ECO:0000313" key="6">
    <source>
        <dbReference type="EMBL" id="CAF9911234.1"/>
    </source>
</evidence>
<feature type="compositionally biased region" description="Polar residues" evidence="4">
    <location>
        <begin position="1000"/>
        <end position="1026"/>
    </location>
</feature>
<dbReference type="PROSITE" id="PS50082">
    <property type="entry name" value="WD_REPEATS_2"/>
    <property type="match status" value="2"/>
</dbReference>
<dbReference type="InterPro" id="IPR049566">
    <property type="entry name" value="WDR59_RTC1-like_RING_Znf"/>
</dbReference>
<feature type="compositionally biased region" description="Acidic residues" evidence="4">
    <location>
        <begin position="608"/>
        <end position="623"/>
    </location>
</feature>
<feature type="region of interest" description="Disordered" evidence="4">
    <location>
        <begin position="608"/>
        <end position="633"/>
    </location>
</feature>
<accession>A0A8H3ETP2</accession>
<keyword evidence="2" id="KW-0677">Repeat</keyword>
<dbReference type="GO" id="GO:0005774">
    <property type="term" value="C:vacuolar membrane"/>
    <property type="evidence" value="ECO:0007669"/>
    <property type="project" value="TreeGrafter"/>
</dbReference>
<dbReference type="Proteomes" id="UP000664534">
    <property type="component" value="Unassembled WGS sequence"/>
</dbReference>
<evidence type="ECO:0000313" key="7">
    <source>
        <dbReference type="Proteomes" id="UP000664534"/>
    </source>
</evidence>
<dbReference type="InterPro" id="IPR036322">
    <property type="entry name" value="WD40_repeat_dom_sf"/>
</dbReference>
<dbReference type="GO" id="GO:0035591">
    <property type="term" value="F:signaling adaptor activity"/>
    <property type="evidence" value="ECO:0007669"/>
    <property type="project" value="TreeGrafter"/>
</dbReference>
<feature type="region of interest" description="Disordered" evidence="4">
    <location>
        <begin position="712"/>
        <end position="754"/>
    </location>
</feature>
<reference evidence="6" key="1">
    <citation type="submission" date="2021-03" db="EMBL/GenBank/DDBJ databases">
        <authorList>
            <person name="Tagirdzhanova G."/>
        </authorList>
    </citation>
    <scope>NUCLEOTIDE SEQUENCE</scope>
</reference>
<feature type="region of interest" description="Disordered" evidence="4">
    <location>
        <begin position="1081"/>
        <end position="1136"/>
    </location>
</feature>
<sequence>MTGEVKGLASAFDSPTFGQDGSFRLDKPVGSASISPCGRDIVLASRQGLHIIDLDSPWSPPRHLAHHTPWEVADVQWSPFAARDYWVVSTSNQKALVWNLASANAQSSVEHVLHGHSRAITDINFSAHYPDILATCAVDSFVHCWDLRHPSRPAVTFCDWFAGATQVKWNRQNPHILASSHDKFLRIWDDRKGAYPLRSIEAHATKIYGVDWSRTETSNLVTCSLDRTIKFWNYTKDEDEPVRVLHTPFPVWRARHTPFGFGLLAMPQRGDHDLHLYDRRIDAAKGDEHTVTAIHRFEGHDDQVKEFLWRPRGNVTENADDREFQLVSWGTDRMLRLQKVNEEILGNVGYTKGMQVKTSLNITRKNAVYKTFREDPSRTNGNTSGDDGHFNGPGALGMGYTPTTGISRGPVPFIGGYGNSDFANPMTGKKTGASKEMDPISWMRGVKIGKRESSPPGLHQSVSSMFPPSLKADSTWDVFESLGEEITHAGDKFKKVRFEEIDVQRRRIQVFLSGPWGLENSSTYLKARIDFPTSYPTTAAPSLTLEQTASLSNETIERIYMDAKSIASNFMSQQRSSLEAILRYLLGERNLEESLLWLKKRPESMDLESTQDLDLSSSDEEDEGLGRYAGDQSESMEASDLMIAVSNAQYNVPLAKACGALWAEDGRLVCFFPPKQEKEPSLLDLSMKASDRSSGSRKTIFEDFGRLHSDTARQRRAASTLETIESGDSDTEYSSASSSSSSSSSENTGLPRHHFMPSMAWRGDMFEANHDLAVDDSQKSSGDAIFAKSAVVMSSNYIAIHDFTELLPAKKHLAKAYTIHDGSRGCAHNSRIARESGDLDLADVWSFVELIIQENVPLESRVIQGSNVPVMVVARHVTSRLKPRDSAIDLSFDAAQEDKEPSRQGSVKWGNHPLGRRWFVDSLFQHFEQLADVQMLAMLACILDQPRTLTKGIGRNNLGLGTDHASYGPRIFANDYYPSEEVARNHLRLLLPSELSIQADSQKSISGPHSANSSIGPNDLSTSETPPSHYKSSRASPEHKNSQSTSLSASPEHYRHTHRSNSNLSTFAASFSRPFSFGSVAASPPNSYPKKRSSPVGSHPGNPASTVSWNSSGLLGRSSTITEDPKSSFSMSVSDTEEDILSTRKKSVFKTKLKNQDQFQNDGYADVSLLDPSKEWRYRAYREAYAHLLYIWDMPIARTEILNHNRPLQQDTSPPFTFAPKATAPFGAIAGANLLNSGYNTNNSNPVFRDHCPYCSTLLLPSQTPSRRCQACSKLPPAALCLLCNTFIRGLSSPCPNCGHVLHASCRQLLSEASFDECPSGCGCFCTEYTTMPLPPSAAESEVTVVAEEGINEQEQLGWEDMAYESLARNLQLRTEGRGKGRKMSR</sequence>
<dbReference type="PROSITE" id="PS50294">
    <property type="entry name" value="WD_REPEATS_REGION"/>
    <property type="match status" value="2"/>
</dbReference>
<dbReference type="InterPro" id="IPR015943">
    <property type="entry name" value="WD40/YVTN_repeat-like_dom_sf"/>
</dbReference>
<gene>
    <name evidence="6" type="ORF">IMSHALPRED_009973</name>
</gene>
<dbReference type="Pfam" id="PF17120">
    <property type="entry name" value="zf-RING_16"/>
    <property type="match status" value="1"/>
</dbReference>
<dbReference type="InterPro" id="IPR049567">
    <property type="entry name" value="WDR59-like"/>
</dbReference>
<dbReference type="SMART" id="SM00320">
    <property type="entry name" value="WD40"/>
    <property type="match status" value="6"/>
</dbReference>
<dbReference type="GO" id="GO:1904263">
    <property type="term" value="P:positive regulation of TORC1 signaling"/>
    <property type="evidence" value="ECO:0007669"/>
    <property type="project" value="TreeGrafter"/>
</dbReference>
<feature type="repeat" description="WD" evidence="3">
    <location>
        <begin position="113"/>
        <end position="155"/>
    </location>
</feature>
<feature type="compositionally biased region" description="Polar residues" evidence="4">
    <location>
        <begin position="1103"/>
        <end position="1134"/>
    </location>
</feature>
<keyword evidence="7" id="KW-1185">Reference proteome</keyword>